<dbReference type="PANTHER" id="PTHR31395">
    <property type="entry name" value="SHISA"/>
    <property type="match status" value="1"/>
</dbReference>
<evidence type="ECO:0000313" key="6">
    <source>
        <dbReference type="EMBL" id="GIQ82141.1"/>
    </source>
</evidence>
<evidence type="ECO:0000256" key="2">
    <source>
        <dbReference type="ARBA" id="ARBA00022692"/>
    </source>
</evidence>
<dbReference type="EMBL" id="BDIP01001213">
    <property type="protein sequence ID" value="GIQ83867.1"/>
    <property type="molecule type" value="Genomic_DNA"/>
</dbReference>
<dbReference type="GO" id="GO:0016020">
    <property type="term" value="C:membrane"/>
    <property type="evidence" value="ECO:0007669"/>
    <property type="project" value="UniProtKB-SubCell"/>
</dbReference>
<reference evidence="7" key="1">
    <citation type="submission" date="2016-10" db="EMBL/GenBank/DDBJ databases">
        <authorList>
            <person name="Tanifuji G."/>
            <person name="Kume K."/>
            <person name="Nakayama T."/>
            <person name="Takabayashi S."/>
            <person name="Hashimoto T."/>
        </authorList>
    </citation>
    <scope>NUCLEOTIDE SEQUENCE</scope>
    <source>
        <strain evidence="7">NY0173</strain>
    </source>
</reference>
<evidence type="ECO:0000313" key="8">
    <source>
        <dbReference type="Proteomes" id="UP000265618"/>
    </source>
</evidence>
<name>A0A9K3CVS6_9EUKA</name>
<comment type="caution">
    <text evidence="7">The sequence shown here is derived from an EMBL/GenBank/DDBJ whole genome shotgun (WGS) entry which is preliminary data.</text>
</comment>
<feature type="transmembrane region" description="Helical" evidence="5">
    <location>
        <begin position="156"/>
        <end position="179"/>
    </location>
</feature>
<evidence type="ECO:0000256" key="1">
    <source>
        <dbReference type="ARBA" id="ARBA00004370"/>
    </source>
</evidence>
<reference evidence="7 8" key="2">
    <citation type="journal article" date="2018" name="PLoS ONE">
        <title>The draft genome of Kipferlia bialata reveals reductive genome evolution in fornicate parasites.</title>
        <authorList>
            <person name="Tanifuji G."/>
            <person name="Takabayashi S."/>
            <person name="Kume K."/>
            <person name="Takagi M."/>
            <person name="Nakayama T."/>
            <person name="Kamikawa R."/>
            <person name="Inagaki Y."/>
            <person name="Hashimoto T."/>
        </authorList>
    </citation>
    <scope>NUCLEOTIDE SEQUENCE [LARGE SCALE GENOMIC DNA]</scope>
    <source>
        <strain evidence="7">NY0173</strain>
    </source>
</reference>
<gene>
    <name evidence="6" type="ORF">KIPB_003226</name>
    <name evidence="7" type="ORF">KIPB_005264</name>
</gene>
<keyword evidence="2 5" id="KW-0812">Transmembrane</keyword>
<evidence type="ECO:0000256" key="3">
    <source>
        <dbReference type="ARBA" id="ARBA00022989"/>
    </source>
</evidence>
<dbReference type="Proteomes" id="UP000265618">
    <property type="component" value="Unassembled WGS sequence"/>
</dbReference>
<dbReference type="AlphaFoldDB" id="A0A9K3CVS6"/>
<dbReference type="InterPro" id="IPR026910">
    <property type="entry name" value="Shisa"/>
</dbReference>
<comment type="subcellular location">
    <subcellularLocation>
        <location evidence="1">Membrane</location>
    </subcellularLocation>
</comment>
<dbReference type="PANTHER" id="PTHR31395:SF23">
    <property type="entry name" value="GEO05642P1"/>
    <property type="match status" value="1"/>
</dbReference>
<evidence type="ECO:0000256" key="5">
    <source>
        <dbReference type="SAM" id="Phobius"/>
    </source>
</evidence>
<feature type="transmembrane region" description="Helical" evidence="5">
    <location>
        <begin position="12"/>
        <end position="33"/>
    </location>
</feature>
<keyword evidence="8" id="KW-1185">Reference proteome</keyword>
<evidence type="ECO:0000313" key="7">
    <source>
        <dbReference type="EMBL" id="GIQ83867.1"/>
    </source>
</evidence>
<organism evidence="7 8">
    <name type="scientific">Kipferlia bialata</name>
    <dbReference type="NCBI Taxonomy" id="797122"/>
    <lineage>
        <taxon>Eukaryota</taxon>
        <taxon>Metamonada</taxon>
        <taxon>Carpediemonas-like organisms</taxon>
        <taxon>Kipferlia</taxon>
    </lineage>
</organism>
<sequence>MACSKCCSICGLVMTTFMLIGVFVASGILFLAWSLQTETVDIITDGDRVEATVISATVERGLVTDQLSDLRSYRCIVKSRYMSEDYNTCETDQCLYWSTQTESQDFCDDFAVGSSYYFNLVDHDKCDGVNWDEMTCAFTDAQVDVHEEREDMILKMLLLAGIGGTIVCILFCCCCCSCLKKANKRDNDMIARMHNQQAQPQMQMQQLVQMQQPMQMQPQMMVQPQQQQVYVQPMMQQQVYVQPQAPPQFVQYQQ</sequence>
<protein>
    <submittedName>
        <fullName evidence="7">Uncharacterized protein</fullName>
    </submittedName>
</protein>
<evidence type="ECO:0000256" key="4">
    <source>
        <dbReference type="ARBA" id="ARBA00023136"/>
    </source>
</evidence>
<keyword evidence="3 5" id="KW-1133">Transmembrane helix</keyword>
<dbReference type="EMBL" id="BDIP01000602">
    <property type="protein sequence ID" value="GIQ82141.1"/>
    <property type="molecule type" value="Genomic_DNA"/>
</dbReference>
<keyword evidence="4 5" id="KW-0472">Membrane</keyword>
<accession>A0A9K3CVS6</accession>
<proteinExistence type="predicted"/>